<comment type="caution">
    <text evidence="1">The sequence shown here is derived from an EMBL/GenBank/DDBJ whole genome shotgun (WGS) entry which is preliminary data.</text>
</comment>
<dbReference type="InterPro" id="IPR048012">
    <property type="entry name" value="BfmA-like_N"/>
</dbReference>
<dbReference type="Proteomes" id="UP000826188">
    <property type="component" value="Unassembled WGS sequence"/>
</dbReference>
<organism evidence="1 2">
    <name type="scientific">Hymenobacter profundi</name>
    <dbReference type="NCBI Taxonomy" id="1982110"/>
    <lineage>
        <taxon>Bacteria</taxon>
        <taxon>Pseudomonadati</taxon>
        <taxon>Bacteroidota</taxon>
        <taxon>Cytophagia</taxon>
        <taxon>Cytophagales</taxon>
        <taxon>Hymenobacteraceae</taxon>
        <taxon>Hymenobacter</taxon>
    </lineage>
</organism>
<reference evidence="1 2" key="1">
    <citation type="submission" date="2021-07" db="EMBL/GenBank/DDBJ databases">
        <title>Hymenobacter profundi sp. nov., isolated from deep-sea water.</title>
        <authorList>
            <person name="Kim M.K."/>
        </authorList>
    </citation>
    <scope>NUCLEOTIDE SEQUENCE [LARGE SCALE GENOMIC DNA]</scope>
    <source>
        <strain evidence="1 2">M2</strain>
    </source>
</reference>
<keyword evidence="2" id="KW-1185">Reference proteome</keyword>
<name>A0ABS6X4Z1_9BACT</name>
<dbReference type="NCBIfam" id="NF041200">
    <property type="entry name" value="mob_BfmA_Nterm"/>
    <property type="match status" value="1"/>
</dbReference>
<evidence type="ECO:0000313" key="1">
    <source>
        <dbReference type="EMBL" id="MBW3130897.1"/>
    </source>
</evidence>
<gene>
    <name evidence="1" type="ORF">KYK14_20220</name>
</gene>
<proteinExistence type="predicted"/>
<sequence>MSTTAKFIRSDDQTHEALQQLAKEHKLSNTKLLAAMVEYFRVTKADPQQPTAPDLTSSLAKLTAKVADLDKRTIGFIREQEKTYLKPMLAQVQALQQVSSTPAPAQPSQGELRPAQVQELYGWYARMLRRLIVPSQLAPKFQAETLPPAPVKGQEDPALATLKNGLFGILRLALQPDLLTPAATQAPATPVVPPPTRPA</sequence>
<protein>
    <submittedName>
        <fullName evidence="1">Uncharacterized protein</fullName>
    </submittedName>
</protein>
<accession>A0ABS6X4Z1</accession>
<dbReference type="RefSeq" id="WP_219161484.1">
    <property type="nucleotide sequence ID" value="NZ_JAHWGL010000134.1"/>
</dbReference>
<dbReference type="EMBL" id="JAHWGL010000134">
    <property type="protein sequence ID" value="MBW3130897.1"/>
    <property type="molecule type" value="Genomic_DNA"/>
</dbReference>
<evidence type="ECO:0000313" key="2">
    <source>
        <dbReference type="Proteomes" id="UP000826188"/>
    </source>
</evidence>